<keyword evidence="3" id="KW-0255">Endonuclease</keyword>
<keyword evidence="3" id="KW-0540">Nuclease</keyword>
<name>A0A1H2Q1D4_9BACL</name>
<dbReference type="STRING" id="1048340.SAMN05444487_10147"/>
<dbReference type="SUPFAM" id="SSF52980">
    <property type="entry name" value="Restriction endonuclease-like"/>
    <property type="match status" value="1"/>
</dbReference>
<dbReference type="Pfam" id="PF02021">
    <property type="entry name" value="UPF0102"/>
    <property type="match status" value="1"/>
</dbReference>
<dbReference type="NCBIfam" id="NF009154">
    <property type="entry name" value="PRK12497.3-3"/>
    <property type="match status" value="1"/>
</dbReference>
<dbReference type="EMBL" id="FNNQ01000001">
    <property type="protein sequence ID" value="SDW00474.1"/>
    <property type="molecule type" value="Genomic_DNA"/>
</dbReference>
<dbReference type="RefSeq" id="WP_091734507.1">
    <property type="nucleotide sequence ID" value="NZ_FNNQ01000001.1"/>
</dbReference>
<evidence type="ECO:0000313" key="3">
    <source>
        <dbReference type="EMBL" id="SDW00474.1"/>
    </source>
</evidence>
<evidence type="ECO:0000256" key="1">
    <source>
        <dbReference type="ARBA" id="ARBA00006738"/>
    </source>
</evidence>
<dbReference type="GO" id="GO:0003676">
    <property type="term" value="F:nucleic acid binding"/>
    <property type="evidence" value="ECO:0007669"/>
    <property type="project" value="InterPro"/>
</dbReference>
<evidence type="ECO:0000256" key="2">
    <source>
        <dbReference type="HAMAP-Rule" id="MF_00048"/>
    </source>
</evidence>
<evidence type="ECO:0000313" key="4">
    <source>
        <dbReference type="Proteomes" id="UP000198534"/>
    </source>
</evidence>
<keyword evidence="3" id="KW-0378">Hydrolase</keyword>
<protein>
    <recommendedName>
        <fullName evidence="2">UPF0102 protein SAMN05444487_10147</fullName>
    </recommendedName>
</protein>
<dbReference type="InterPro" id="IPR011856">
    <property type="entry name" value="tRNA_endonuc-like_dom_sf"/>
</dbReference>
<comment type="similarity">
    <text evidence="1 2">Belongs to the UPF0102 family.</text>
</comment>
<dbReference type="CDD" id="cd20736">
    <property type="entry name" value="PoNe_Nuclease"/>
    <property type="match status" value="1"/>
</dbReference>
<dbReference type="PANTHER" id="PTHR34039:SF1">
    <property type="entry name" value="UPF0102 PROTEIN YRAN"/>
    <property type="match status" value="1"/>
</dbReference>
<sequence>MCDTSQKFCSCRRPGIEEDHPHWTVRKVDRDQRKETGFLGEKIARRYLEEKGWRIRETNWRTRLGELDIIAEQDGWIIVVEVRTTRSHRYGYGFQSVDRKKQQQVRRLATQYLRQKHLDHHLVRLDVISILLGPTEEAVQVDHFEGAF</sequence>
<dbReference type="HAMAP" id="MF_00048">
    <property type="entry name" value="UPF0102"/>
    <property type="match status" value="1"/>
</dbReference>
<gene>
    <name evidence="3" type="ORF">SAMN05444487_10147</name>
</gene>
<dbReference type="AlphaFoldDB" id="A0A1H2Q1D4"/>
<dbReference type="OrthoDB" id="9802516at2"/>
<dbReference type="InterPro" id="IPR003509">
    <property type="entry name" value="UPF0102_YraN-like"/>
</dbReference>
<organism evidence="3 4">
    <name type="scientific">Marininema mesophilum</name>
    <dbReference type="NCBI Taxonomy" id="1048340"/>
    <lineage>
        <taxon>Bacteria</taxon>
        <taxon>Bacillati</taxon>
        <taxon>Bacillota</taxon>
        <taxon>Bacilli</taxon>
        <taxon>Bacillales</taxon>
        <taxon>Thermoactinomycetaceae</taxon>
        <taxon>Marininema</taxon>
    </lineage>
</organism>
<proteinExistence type="inferred from homology"/>
<dbReference type="InterPro" id="IPR011335">
    <property type="entry name" value="Restrct_endonuc-II-like"/>
</dbReference>
<dbReference type="NCBIfam" id="NF009150">
    <property type="entry name" value="PRK12497.1-3"/>
    <property type="match status" value="1"/>
</dbReference>
<dbReference type="NCBIfam" id="TIGR00252">
    <property type="entry name" value="YraN family protein"/>
    <property type="match status" value="1"/>
</dbReference>
<dbReference type="GO" id="GO:0004519">
    <property type="term" value="F:endonuclease activity"/>
    <property type="evidence" value="ECO:0007669"/>
    <property type="project" value="UniProtKB-KW"/>
</dbReference>
<dbReference type="PANTHER" id="PTHR34039">
    <property type="entry name" value="UPF0102 PROTEIN YRAN"/>
    <property type="match status" value="1"/>
</dbReference>
<dbReference type="Proteomes" id="UP000198534">
    <property type="component" value="Unassembled WGS sequence"/>
</dbReference>
<accession>A0A1H2Q1D4</accession>
<reference evidence="3 4" key="1">
    <citation type="submission" date="2016-10" db="EMBL/GenBank/DDBJ databases">
        <authorList>
            <person name="de Groot N.N."/>
        </authorList>
    </citation>
    <scope>NUCLEOTIDE SEQUENCE [LARGE SCALE GENOMIC DNA]</scope>
    <source>
        <strain evidence="3 4">DSM 45610</strain>
    </source>
</reference>
<keyword evidence="4" id="KW-1185">Reference proteome</keyword>
<dbReference type="Gene3D" id="3.40.1350.10">
    <property type="match status" value="1"/>
</dbReference>